<gene>
    <name evidence="1" type="ORF">E5331_06580</name>
</gene>
<sequence length="364" mass="40526">MKRNFTYFSGHLAAASLLISVFATSCGNDDFKIKGEIYGAENRSVVLAKSDFHGRWVAIDSARVSSSGAFSISRPAPAAPEIFRVEIDGRFIYVPIDSTETVTLTSSLDKFGTEFTLSGSQKAEALERFEKEVLALPADANPDSLDSFKRDIYTKYMRDGQGSIVSYHILTKLIGNRPLFDPDRDYRYFAAVANGFKQLRPDDPHTALLENTSISAMKRRNAGNGPKYTIQAEELTMIDIDLPDENGKNRKLSEFVGNGKPTVVIFSVLTHPDSPALNLELSKLYSSMGSNVNFYHVSLDPDQYSWRDAAKNLPWVTVFDPDGEYSKAAVKYNVSVLPTYFVYSADGELKARAMTVDDLRKELR</sequence>
<evidence type="ECO:0000313" key="2">
    <source>
        <dbReference type="Proteomes" id="UP000306319"/>
    </source>
</evidence>
<name>A0AC61RLU4_9BACT</name>
<organism evidence="1 2">
    <name type="scientific">Lepagella muris</name>
    <dbReference type="NCBI Taxonomy" id="3032870"/>
    <lineage>
        <taxon>Bacteria</taxon>
        <taxon>Pseudomonadati</taxon>
        <taxon>Bacteroidota</taxon>
        <taxon>Bacteroidia</taxon>
        <taxon>Bacteroidales</taxon>
        <taxon>Muribaculaceae</taxon>
        <taxon>Lepagella</taxon>
    </lineage>
</organism>
<dbReference type="EMBL" id="SRYB01000007">
    <property type="protein sequence ID" value="TGY79333.1"/>
    <property type="molecule type" value="Genomic_DNA"/>
</dbReference>
<evidence type="ECO:0000313" key="1">
    <source>
        <dbReference type="EMBL" id="TGY79333.1"/>
    </source>
</evidence>
<reference evidence="1" key="1">
    <citation type="submission" date="2019-04" db="EMBL/GenBank/DDBJ databases">
        <title>Microbes associate with the intestines of laboratory mice.</title>
        <authorList>
            <person name="Navarre W."/>
            <person name="Wong E."/>
            <person name="Huang K."/>
            <person name="Tropini C."/>
            <person name="Ng K."/>
            <person name="Yu B."/>
        </authorList>
    </citation>
    <scope>NUCLEOTIDE SEQUENCE</scope>
    <source>
        <strain evidence="1">NM04_E33</strain>
    </source>
</reference>
<protein>
    <submittedName>
        <fullName evidence="1">Redoxin domain-containing protein</fullName>
    </submittedName>
</protein>
<comment type="caution">
    <text evidence="1">The sequence shown here is derived from an EMBL/GenBank/DDBJ whole genome shotgun (WGS) entry which is preliminary data.</text>
</comment>
<proteinExistence type="predicted"/>
<keyword evidence="2" id="KW-1185">Reference proteome</keyword>
<dbReference type="Proteomes" id="UP000306319">
    <property type="component" value="Unassembled WGS sequence"/>
</dbReference>
<accession>A0AC61RLU4</accession>